<feature type="region of interest" description="Disordered" evidence="4">
    <location>
        <begin position="57"/>
        <end position="77"/>
    </location>
</feature>
<name>A0AAF0DVE7_9BASI</name>
<evidence type="ECO:0000313" key="6">
    <source>
        <dbReference type="EMBL" id="WFC95501.1"/>
    </source>
</evidence>
<dbReference type="AlphaFoldDB" id="A0AAF0DVE7"/>
<reference evidence="6" key="1">
    <citation type="submission" date="2023-03" db="EMBL/GenBank/DDBJ databases">
        <title>Mating type loci evolution in Malassezia.</title>
        <authorList>
            <person name="Coelho M.A."/>
        </authorList>
    </citation>
    <scope>NUCLEOTIDE SEQUENCE</scope>
    <source>
        <strain evidence="6">CBS 14135</strain>
    </source>
</reference>
<dbReference type="PANTHER" id="PTHR48070">
    <property type="entry name" value="ESTERASE OVCA2"/>
    <property type="match status" value="1"/>
</dbReference>
<protein>
    <submittedName>
        <fullName evidence="6">Dihydrofolate reductase</fullName>
        <ecNumber evidence="6">1.5.1.3</ecNumber>
    </submittedName>
</protein>
<dbReference type="Pfam" id="PF03959">
    <property type="entry name" value="FSH1"/>
    <property type="match status" value="1"/>
</dbReference>
<dbReference type="PANTHER" id="PTHR48070:SF6">
    <property type="entry name" value="ESTERASE OVCA2"/>
    <property type="match status" value="1"/>
</dbReference>
<sequence>MPATAAASGTKLRVLVLHGFAQNSYIFKKRTSALQKACRNVVDFVFLNAPIQVKAFPSEANPDPKPPSPSDPEEEQARAWWRQIDDAYIGWDGTARYLQQAFQDHGPFDGVLGFSQGGCLAGILAAALEHPELVPDSPGVFQARPFRFAVSVSGFRPRAPLFDRLMEARIATPMLVIQGREDSIVTPAFTETLVHVCDQVRVAEHDGGHYLPTPAPWRNFLRDFFATFLQDEPGAWRTVPLPMAADDNSDPKL</sequence>
<dbReference type="InterPro" id="IPR005645">
    <property type="entry name" value="FSH-like_dom"/>
</dbReference>
<dbReference type="GO" id="GO:0005634">
    <property type="term" value="C:nucleus"/>
    <property type="evidence" value="ECO:0007669"/>
    <property type="project" value="TreeGrafter"/>
</dbReference>
<dbReference type="GO" id="GO:0016787">
    <property type="term" value="F:hydrolase activity"/>
    <property type="evidence" value="ECO:0007669"/>
    <property type="project" value="UniProtKB-KW"/>
</dbReference>
<proteinExistence type="predicted"/>
<evidence type="ECO:0000313" key="7">
    <source>
        <dbReference type="Proteomes" id="UP001216638"/>
    </source>
</evidence>
<accession>A0AAF0DVE7</accession>
<evidence type="ECO:0000259" key="5">
    <source>
        <dbReference type="Pfam" id="PF03959"/>
    </source>
</evidence>
<organism evidence="6 7">
    <name type="scientific">Malassezia brasiliensis</name>
    <dbReference type="NCBI Taxonomy" id="1821822"/>
    <lineage>
        <taxon>Eukaryota</taxon>
        <taxon>Fungi</taxon>
        <taxon>Dikarya</taxon>
        <taxon>Basidiomycota</taxon>
        <taxon>Ustilaginomycotina</taxon>
        <taxon>Malasseziomycetes</taxon>
        <taxon>Malasseziales</taxon>
        <taxon>Malasseziaceae</taxon>
        <taxon>Malassezia</taxon>
    </lineage>
</organism>
<keyword evidence="7" id="KW-1185">Reference proteome</keyword>
<dbReference type="GO" id="GO:0004146">
    <property type="term" value="F:dihydrofolate reductase activity"/>
    <property type="evidence" value="ECO:0007669"/>
    <property type="project" value="UniProtKB-EC"/>
</dbReference>
<evidence type="ECO:0000256" key="4">
    <source>
        <dbReference type="SAM" id="MobiDB-lite"/>
    </source>
</evidence>
<comment type="catalytic activity">
    <reaction evidence="3">
        <text>a monoacylglycerol + H2O = glycerol + a fatty acid + H(+)</text>
        <dbReference type="Rhea" id="RHEA:15245"/>
        <dbReference type="ChEBI" id="CHEBI:15377"/>
        <dbReference type="ChEBI" id="CHEBI:15378"/>
        <dbReference type="ChEBI" id="CHEBI:17408"/>
        <dbReference type="ChEBI" id="CHEBI:17754"/>
        <dbReference type="ChEBI" id="CHEBI:28868"/>
    </reaction>
</comment>
<dbReference type="Proteomes" id="UP001216638">
    <property type="component" value="Chromosome 2"/>
</dbReference>
<dbReference type="InterPro" id="IPR050593">
    <property type="entry name" value="LovG"/>
</dbReference>
<feature type="domain" description="Serine hydrolase" evidence="5">
    <location>
        <begin position="10"/>
        <end position="219"/>
    </location>
</feature>
<dbReference type="Gene3D" id="3.40.50.1820">
    <property type="entry name" value="alpha/beta hydrolase"/>
    <property type="match status" value="1"/>
</dbReference>
<evidence type="ECO:0000256" key="1">
    <source>
        <dbReference type="ARBA" id="ARBA00022801"/>
    </source>
</evidence>
<comment type="catalytic activity">
    <reaction evidence="2">
        <text>a diacylglycerol + H2O = a monoacylglycerol + a fatty acid + H(+)</text>
        <dbReference type="Rhea" id="RHEA:32731"/>
        <dbReference type="ChEBI" id="CHEBI:15377"/>
        <dbReference type="ChEBI" id="CHEBI:15378"/>
        <dbReference type="ChEBI" id="CHEBI:17408"/>
        <dbReference type="ChEBI" id="CHEBI:18035"/>
        <dbReference type="ChEBI" id="CHEBI:28868"/>
    </reaction>
</comment>
<keyword evidence="1" id="KW-0378">Hydrolase</keyword>
<gene>
    <name evidence="6" type="ORF">MBRA1_002149</name>
</gene>
<evidence type="ECO:0000256" key="3">
    <source>
        <dbReference type="ARBA" id="ARBA00048461"/>
    </source>
</evidence>
<dbReference type="EC" id="1.5.1.3" evidence="6"/>
<dbReference type="InterPro" id="IPR029058">
    <property type="entry name" value="AB_hydrolase_fold"/>
</dbReference>
<keyword evidence="6" id="KW-0560">Oxidoreductase</keyword>
<dbReference type="GO" id="GO:0005737">
    <property type="term" value="C:cytoplasm"/>
    <property type="evidence" value="ECO:0007669"/>
    <property type="project" value="TreeGrafter"/>
</dbReference>
<evidence type="ECO:0000256" key="2">
    <source>
        <dbReference type="ARBA" id="ARBA00047591"/>
    </source>
</evidence>
<dbReference type="EMBL" id="CP119952">
    <property type="protein sequence ID" value="WFC95501.1"/>
    <property type="molecule type" value="Genomic_DNA"/>
</dbReference>
<dbReference type="SUPFAM" id="SSF53474">
    <property type="entry name" value="alpha/beta-Hydrolases"/>
    <property type="match status" value="1"/>
</dbReference>